<feature type="region of interest" description="Disordered" evidence="11">
    <location>
        <begin position="434"/>
        <end position="457"/>
    </location>
</feature>
<feature type="region of interest" description="Disordered" evidence="11">
    <location>
        <begin position="150"/>
        <end position="186"/>
    </location>
</feature>
<dbReference type="GO" id="GO:0005524">
    <property type="term" value="F:ATP binding"/>
    <property type="evidence" value="ECO:0007669"/>
    <property type="project" value="InterPro"/>
</dbReference>
<dbReference type="InterPro" id="IPR011009">
    <property type="entry name" value="Kinase-like_dom_sf"/>
</dbReference>
<dbReference type="OrthoDB" id="273771at2759"/>
<evidence type="ECO:0000256" key="4">
    <source>
        <dbReference type="ARBA" id="ARBA00022737"/>
    </source>
</evidence>
<dbReference type="InterPro" id="IPR036322">
    <property type="entry name" value="WD40_repeat_dom_sf"/>
</dbReference>
<feature type="repeat" description="WD" evidence="9">
    <location>
        <begin position="812"/>
        <end position="854"/>
    </location>
</feature>
<dbReference type="InterPro" id="IPR020472">
    <property type="entry name" value="WD40_PAC1"/>
</dbReference>
<keyword evidence="4" id="KW-0677">Repeat</keyword>
<dbReference type="FunFam" id="2.130.10.10:FF:000090">
    <property type="entry name" value="E3 ubiquitin-protein ligase RFWD2 isoform X1"/>
    <property type="match status" value="1"/>
</dbReference>
<dbReference type="PRINTS" id="PR00320">
    <property type="entry name" value="GPROTEINBRPT"/>
</dbReference>
<dbReference type="FunCoup" id="A0A200PUM4">
    <property type="interactions" value="1342"/>
</dbReference>
<evidence type="ECO:0000259" key="12">
    <source>
        <dbReference type="PROSITE" id="PS50011"/>
    </source>
</evidence>
<reference evidence="13 14" key="1">
    <citation type="journal article" date="2017" name="Mol. Plant">
        <title>The Genome of Medicinal Plant Macleaya cordata Provides New Insights into Benzylisoquinoline Alkaloids Metabolism.</title>
        <authorList>
            <person name="Liu X."/>
            <person name="Liu Y."/>
            <person name="Huang P."/>
            <person name="Ma Y."/>
            <person name="Qing Z."/>
            <person name="Tang Q."/>
            <person name="Cao H."/>
            <person name="Cheng P."/>
            <person name="Zheng Y."/>
            <person name="Yuan Z."/>
            <person name="Zhou Y."/>
            <person name="Liu J."/>
            <person name="Tang Z."/>
            <person name="Zhuo Y."/>
            <person name="Zhang Y."/>
            <person name="Yu L."/>
            <person name="Huang J."/>
            <person name="Yang P."/>
            <person name="Peng Q."/>
            <person name="Zhang J."/>
            <person name="Jiang W."/>
            <person name="Zhang Z."/>
            <person name="Lin K."/>
            <person name="Ro D.K."/>
            <person name="Chen X."/>
            <person name="Xiong X."/>
            <person name="Shang Y."/>
            <person name="Huang S."/>
            <person name="Zeng J."/>
        </authorList>
    </citation>
    <scope>NUCLEOTIDE SEQUENCE [LARGE SCALE GENOMIC DNA]</scope>
    <source>
        <strain evidence="14">cv. BLH2017</strain>
        <tissue evidence="13">Root</tissue>
    </source>
</reference>
<dbReference type="STRING" id="56857.A0A200PUM4"/>
<dbReference type="GO" id="GO:0009640">
    <property type="term" value="P:photomorphogenesis"/>
    <property type="evidence" value="ECO:0007669"/>
    <property type="project" value="InterPro"/>
</dbReference>
<keyword evidence="14" id="KW-1185">Reference proteome</keyword>
<keyword evidence="3" id="KW-0808">Transferase</keyword>
<evidence type="ECO:0000256" key="8">
    <source>
        <dbReference type="ARBA" id="ARBA00084091"/>
    </source>
</evidence>
<dbReference type="OMA" id="NTSAPWC"/>
<feature type="coiled-coil region" evidence="10">
    <location>
        <begin position="601"/>
        <end position="628"/>
    </location>
</feature>
<dbReference type="SUPFAM" id="SSF56112">
    <property type="entry name" value="Protein kinase-like (PK-like)"/>
    <property type="match status" value="1"/>
</dbReference>
<feature type="compositionally biased region" description="Polar residues" evidence="11">
    <location>
        <begin position="434"/>
        <end position="445"/>
    </location>
</feature>
<dbReference type="PROSITE" id="PS00678">
    <property type="entry name" value="WD_REPEATS_1"/>
    <property type="match status" value="2"/>
</dbReference>
<evidence type="ECO:0000256" key="7">
    <source>
        <dbReference type="ARBA" id="ARBA00023242"/>
    </source>
</evidence>
<dbReference type="GO" id="GO:0005634">
    <property type="term" value="C:nucleus"/>
    <property type="evidence" value="ECO:0007669"/>
    <property type="project" value="UniProtKB-SubCell"/>
</dbReference>
<keyword evidence="13" id="KW-0418">Kinase</keyword>
<dbReference type="Gene3D" id="1.10.510.10">
    <property type="entry name" value="Transferase(Phosphotransferase) domain 1"/>
    <property type="match status" value="1"/>
</dbReference>
<evidence type="ECO:0000313" key="13">
    <source>
        <dbReference type="EMBL" id="OVA01913.1"/>
    </source>
</evidence>
<evidence type="ECO:0000256" key="1">
    <source>
        <dbReference type="ARBA" id="ARBA00004123"/>
    </source>
</evidence>
<dbReference type="Proteomes" id="UP000195402">
    <property type="component" value="Unassembled WGS sequence"/>
</dbReference>
<evidence type="ECO:0000313" key="14">
    <source>
        <dbReference type="Proteomes" id="UP000195402"/>
    </source>
</evidence>
<dbReference type="InParanoid" id="A0A200PUM4"/>
<keyword evidence="7" id="KW-0539">Nucleus</keyword>
<evidence type="ECO:0000256" key="2">
    <source>
        <dbReference type="ARBA" id="ARBA00022574"/>
    </source>
</evidence>
<evidence type="ECO:0000256" key="5">
    <source>
        <dbReference type="ARBA" id="ARBA00022786"/>
    </source>
</evidence>
<keyword evidence="8" id="KW-0607">Phytochrome signaling pathway</keyword>
<evidence type="ECO:0000256" key="10">
    <source>
        <dbReference type="SAM" id="Coils"/>
    </source>
</evidence>
<dbReference type="PANTHER" id="PTHR44218">
    <property type="entry name" value="PROTEIN SPA1-RELATED 2"/>
    <property type="match status" value="1"/>
</dbReference>
<dbReference type="PROSITE" id="PS50082">
    <property type="entry name" value="WD_REPEATS_2"/>
    <property type="match status" value="3"/>
</dbReference>
<feature type="repeat" description="WD" evidence="9">
    <location>
        <begin position="855"/>
        <end position="897"/>
    </location>
</feature>
<evidence type="ECO:0000256" key="3">
    <source>
        <dbReference type="ARBA" id="ARBA00022679"/>
    </source>
</evidence>
<keyword evidence="2 9" id="KW-0853">WD repeat</keyword>
<dbReference type="PANTHER" id="PTHR44218:SF6">
    <property type="entry name" value="PROTEIN SUPPRESSOR OF PHYA-105 1"/>
    <property type="match status" value="1"/>
</dbReference>
<dbReference type="SUPFAM" id="SSF50978">
    <property type="entry name" value="WD40 repeat-like"/>
    <property type="match status" value="1"/>
</dbReference>
<sequence>MAVAVAVAVVDFVYFDFKFYEISSGILWFSQFHSFGNSHSERERDAAEAEAAHLRGKGKEISLRPDSSANIMEPPVLYQSGNSWPENSTQVFMDNTLEGQMINRYANLIDGSEPRYNNPNDAGDMVEELILQNYMNSNLPVTGNSWKGMHIGQGNLHQGAGGSGKVSSHGDPPVSKGKQPLTSAGAEDVRNISKQLINTDDNNISSNSLLSSGGLRTKILSSGIPRYLVRNSLMEKGVVCRYPETLDGFGGAGMGQNHEKATGVTKVVPDASLDLSAKAEDPSPQSVADVDPGSLNDGISLREWMKPGYHKVNKSERLHIFTQIVQLVDLAHSQQIALRELRPSCFKLLPSNRVKYVGSLAQKELLDNIPDLDVPFSKSQLSTKRHAEDNVYAYHSVTSKHQKVSENIRSTRQHCEFSARSVFRRGEVNINSIRAQDSGYEQHNSNTEDRPWKKSGNTILSNSSRPQLISVNVQLEEKWYTSPEELHERGSTLFSNIYCLGILLFELLSCSESSELHTKAMLKIQHRILPPNFLSENPKEAGFCLWLLHPEPSSRPTTREILQLELISESRELSSGNQLPSSVPEDYAESELLLQFLASLKEQKDKQASKLVEDIESLETDIREVEKRHLLETNSFLTLTQKDFSNTREQKFLLKEPSNSEACPTLSPVLNMHDDRLMRNINQLENAYFSMRSQILLSDTCATGRLDNDLLNSRYKSQVQNENRARVVNQKPTDRVAAFFDGLCKYTHYRKFEVRGTLRNGDLLNSANVICSLSFDRDEEYFAAAGVSKKIKIFDFHGLLDDSVDIHYPAVEMSSKSKLSSVCWNSYIKNYLASTDYDGVVQLWDASTGQGFAQFKEHKRRAWSVDFSRMDPTKLASGSDDSSVKLWTINEACSLLSYFIIPCIKRKCIGTIKTLANVCCVQFSPHSTYLLAFGSADYTTYCYDLRNTRIPWCTLAGHGKAVSYVKFLDHETLVSASTDNTLKLWDLNKTSSNASSTSACILTFRGHTNEKNFVGLAVSDGYIACGSETNEIYAYYRSLSMPITSHEFGSIDPISGQETSDDNGQFVSSVCWRRKSNTLVAANSSGTIKLLQMV</sequence>
<keyword evidence="5" id="KW-0833">Ubl conjugation pathway</keyword>
<dbReference type="InterPro" id="IPR001680">
    <property type="entry name" value="WD40_rpt"/>
</dbReference>
<dbReference type="InterPro" id="IPR019775">
    <property type="entry name" value="WD40_repeat_CS"/>
</dbReference>
<protein>
    <submittedName>
        <fullName evidence="13">Protein kinase domain</fullName>
    </submittedName>
</protein>
<accession>A0A200PUM4</accession>
<proteinExistence type="predicted"/>
<dbReference type="PROSITE" id="PS50011">
    <property type="entry name" value="PROTEIN_KINASE_DOM"/>
    <property type="match status" value="1"/>
</dbReference>
<dbReference type="AlphaFoldDB" id="A0A200PUM4"/>
<feature type="repeat" description="WD" evidence="9">
    <location>
        <begin position="955"/>
        <end position="995"/>
    </location>
</feature>
<dbReference type="InterPro" id="IPR000719">
    <property type="entry name" value="Prot_kinase_dom"/>
</dbReference>
<name>A0A200PUM4_MACCD</name>
<dbReference type="GO" id="GO:0009585">
    <property type="term" value="P:red, far-red light phototransduction"/>
    <property type="evidence" value="ECO:0007669"/>
    <property type="project" value="UniProtKB-KW"/>
</dbReference>
<comment type="caution">
    <text evidence="13">The sequence shown here is derived from an EMBL/GenBank/DDBJ whole genome shotgun (WGS) entry which is preliminary data.</text>
</comment>
<dbReference type="PROSITE" id="PS50294">
    <property type="entry name" value="WD_REPEATS_REGION"/>
    <property type="match status" value="1"/>
</dbReference>
<dbReference type="Pfam" id="PF00400">
    <property type="entry name" value="WD40"/>
    <property type="match status" value="3"/>
</dbReference>
<organism evidence="13 14">
    <name type="scientific">Macleaya cordata</name>
    <name type="common">Five-seeded plume-poppy</name>
    <name type="synonym">Bocconia cordata</name>
    <dbReference type="NCBI Taxonomy" id="56857"/>
    <lineage>
        <taxon>Eukaryota</taxon>
        <taxon>Viridiplantae</taxon>
        <taxon>Streptophyta</taxon>
        <taxon>Embryophyta</taxon>
        <taxon>Tracheophyta</taxon>
        <taxon>Spermatophyta</taxon>
        <taxon>Magnoliopsida</taxon>
        <taxon>Ranunculales</taxon>
        <taxon>Papaveraceae</taxon>
        <taxon>Papaveroideae</taxon>
        <taxon>Macleaya</taxon>
    </lineage>
</organism>
<gene>
    <name evidence="13" type="ORF">BVC80_9079g53</name>
</gene>
<keyword evidence="6 10" id="KW-0175">Coiled coil</keyword>
<dbReference type="GO" id="GO:0004672">
    <property type="term" value="F:protein kinase activity"/>
    <property type="evidence" value="ECO:0007669"/>
    <property type="project" value="InterPro"/>
</dbReference>
<evidence type="ECO:0000256" key="11">
    <source>
        <dbReference type="SAM" id="MobiDB-lite"/>
    </source>
</evidence>
<dbReference type="GO" id="GO:0042802">
    <property type="term" value="F:identical protein binding"/>
    <property type="evidence" value="ECO:0007669"/>
    <property type="project" value="UniProtKB-ARBA"/>
</dbReference>
<feature type="domain" description="Protein kinase" evidence="12">
    <location>
        <begin position="152"/>
        <end position="567"/>
    </location>
</feature>
<dbReference type="SMART" id="SM00320">
    <property type="entry name" value="WD40"/>
    <property type="match status" value="7"/>
</dbReference>
<dbReference type="InterPro" id="IPR015943">
    <property type="entry name" value="WD40/YVTN_repeat-like_dom_sf"/>
</dbReference>
<dbReference type="Gene3D" id="2.130.10.10">
    <property type="entry name" value="YVTN repeat-like/Quinoprotein amine dehydrogenase"/>
    <property type="match status" value="1"/>
</dbReference>
<evidence type="ECO:0000256" key="6">
    <source>
        <dbReference type="ARBA" id="ARBA00023054"/>
    </source>
</evidence>
<evidence type="ECO:0000256" key="9">
    <source>
        <dbReference type="PROSITE-ProRule" id="PRU00221"/>
    </source>
</evidence>
<dbReference type="InterPro" id="IPR044630">
    <property type="entry name" value="SPA1/2/3/4"/>
</dbReference>
<dbReference type="EMBL" id="MVGT01004035">
    <property type="protein sequence ID" value="OVA01913.1"/>
    <property type="molecule type" value="Genomic_DNA"/>
</dbReference>
<comment type="subcellular location">
    <subcellularLocation>
        <location evidence="1">Nucleus</location>
    </subcellularLocation>
</comment>